<name>A0A179FQE7_METCM</name>
<evidence type="ECO:0000313" key="8">
    <source>
        <dbReference type="Proteomes" id="UP000078397"/>
    </source>
</evidence>
<dbReference type="PIRSF" id="PIRSF006060">
    <property type="entry name" value="AA_transporter"/>
    <property type="match status" value="1"/>
</dbReference>
<keyword evidence="8" id="KW-1185">Reference proteome</keyword>
<evidence type="ECO:0000256" key="4">
    <source>
        <dbReference type="ARBA" id="ARBA00022989"/>
    </source>
</evidence>
<dbReference type="GeneID" id="28847542"/>
<sequence>MATPIEMEESNNTEKEDVLCRTCSSDNVAIKKDLGIVTMVAVGFNICNSWAGLLASTQVALVQGGPATLVFGLIFSSILYVCIALSMAELASVYPTAGGQYHFSSVLSPSGCNRVISYVCGFLTVFSWVAIGSAVAMIFSQQVLALAQFYNPSLILHPWQYFVIYQAFGVFVLLYNILGLKRLPRTHDVGFLVTIGLFLVSVILFIVRPTEKASNEFVWTTFLNYTGWPDGVCFLSAQLTTCFIYAGLDGALHLAEDALNPRLVVPRATLTTISIGFCTAFAYTIAMLYSISDFEAILSLEGYFPFEMSRQAYRSDKIAAGLQLGGIFMAFFVFNAVMQTSSRITWSLARDNAIFKSRILAAIHPSLGIPLWSTVASWFMISLGGCVFLASSTAFSALLASCVILQQLSFAIPCALILYQRRSEVYLPKNRSFRLAHWLGWFINGYVVVVTLVLTIFFVLPPYLPTTASNMNYSAAILAVVAGIATVNWYLYARRHYQGPRIQFQD</sequence>
<dbReference type="Gene3D" id="1.20.1740.10">
    <property type="entry name" value="Amino acid/polyamine transporter I"/>
    <property type="match status" value="1"/>
</dbReference>
<feature type="transmembrane region" description="Helical" evidence="6">
    <location>
        <begin position="393"/>
        <end position="418"/>
    </location>
</feature>
<dbReference type="GO" id="GO:0022857">
    <property type="term" value="F:transmembrane transporter activity"/>
    <property type="evidence" value="ECO:0007669"/>
    <property type="project" value="InterPro"/>
</dbReference>
<dbReference type="PANTHER" id="PTHR45649">
    <property type="entry name" value="AMINO-ACID PERMEASE BAT1"/>
    <property type="match status" value="1"/>
</dbReference>
<keyword evidence="5 6" id="KW-0472">Membrane</keyword>
<evidence type="ECO:0000256" key="6">
    <source>
        <dbReference type="SAM" id="Phobius"/>
    </source>
</evidence>
<dbReference type="GO" id="GO:0016020">
    <property type="term" value="C:membrane"/>
    <property type="evidence" value="ECO:0007669"/>
    <property type="project" value="UniProtKB-SubCell"/>
</dbReference>
<proteinExistence type="predicted"/>
<dbReference type="InterPro" id="IPR004840">
    <property type="entry name" value="Amino_acid_permease_CS"/>
</dbReference>
<feature type="transmembrane region" description="Helical" evidence="6">
    <location>
        <begin position="359"/>
        <end position="381"/>
    </location>
</feature>
<feature type="transmembrane region" description="Helical" evidence="6">
    <location>
        <begin position="115"/>
        <end position="139"/>
    </location>
</feature>
<feature type="transmembrane region" description="Helical" evidence="6">
    <location>
        <begin position="318"/>
        <end position="338"/>
    </location>
</feature>
<keyword evidence="4 6" id="KW-1133">Transmembrane helix</keyword>
<feature type="transmembrane region" description="Helical" evidence="6">
    <location>
        <begin position="159"/>
        <end position="177"/>
    </location>
</feature>
<keyword evidence="2" id="KW-0813">Transport</keyword>
<dbReference type="PROSITE" id="PS00218">
    <property type="entry name" value="AMINO_ACID_PERMEASE_1"/>
    <property type="match status" value="1"/>
</dbReference>
<dbReference type="Proteomes" id="UP000078397">
    <property type="component" value="Unassembled WGS sequence"/>
</dbReference>
<dbReference type="EMBL" id="LSBJ02000003">
    <property type="protein sequence ID" value="OAQ67804.1"/>
    <property type="molecule type" value="Genomic_DNA"/>
</dbReference>
<keyword evidence="3 6" id="KW-0812">Transmembrane</keyword>
<dbReference type="STRING" id="1380566.A0A179FQE7"/>
<dbReference type="InterPro" id="IPR002293">
    <property type="entry name" value="AA/rel_permease1"/>
</dbReference>
<evidence type="ECO:0000256" key="3">
    <source>
        <dbReference type="ARBA" id="ARBA00022692"/>
    </source>
</evidence>
<dbReference type="AlphaFoldDB" id="A0A179FQE7"/>
<feature type="transmembrane region" description="Helical" evidence="6">
    <location>
        <begin position="189"/>
        <end position="207"/>
    </location>
</feature>
<reference evidence="7 8" key="1">
    <citation type="journal article" date="2016" name="PLoS Pathog.">
        <title>Biosynthesis of antibiotic leucinostatins in bio-control fungus Purpureocillium lilacinum and their inhibition on phytophthora revealed by genome mining.</title>
        <authorList>
            <person name="Wang G."/>
            <person name="Liu Z."/>
            <person name="Lin R."/>
            <person name="Li E."/>
            <person name="Mao Z."/>
            <person name="Ling J."/>
            <person name="Yang Y."/>
            <person name="Yin W.B."/>
            <person name="Xie B."/>
        </authorList>
    </citation>
    <scope>NUCLEOTIDE SEQUENCE [LARGE SCALE GENOMIC DNA]</scope>
    <source>
        <strain evidence="7">170</strain>
    </source>
</reference>
<accession>A0A179FQE7</accession>
<feature type="transmembrane region" description="Helical" evidence="6">
    <location>
        <begin position="268"/>
        <end position="291"/>
    </location>
</feature>
<dbReference type="GO" id="GO:0006865">
    <property type="term" value="P:amino acid transport"/>
    <property type="evidence" value="ECO:0007669"/>
    <property type="project" value="InterPro"/>
</dbReference>
<feature type="transmembrane region" description="Helical" evidence="6">
    <location>
        <begin position="472"/>
        <end position="492"/>
    </location>
</feature>
<feature type="transmembrane region" description="Helical" evidence="6">
    <location>
        <begin position="67"/>
        <end position="94"/>
    </location>
</feature>
<dbReference type="OrthoDB" id="4476201at2759"/>
<organism evidence="7 8">
    <name type="scientific">Pochonia chlamydosporia 170</name>
    <dbReference type="NCBI Taxonomy" id="1380566"/>
    <lineage>
        <taxon>Eukaryota</taxon>
        <taxon>Fungi</taxon>
        <taxon>Dikarya</taxon>
        <taxon>Ascomycota</taxon>
        <taxon>Pezizomycotina</taxon>
        <taxon>Sordariomycetes</taxon>
        <taxon>Hypocreomycetidae</taxon>
        <taxon>Hypocreales</taxon>
        <taxon>Clavicipitaceae</taxon>
        <taxon>Pochonia</taxon>
    </lineage>
</organism>
<dbReference type="PANTHER" id="PTHR45649:SF19">
    <property type="entry name" value="TRANSPORTER, PUTATIVE (EUROFUNG)-RELATED"/>
    <property type="match status" value="1"/>
</dbReference>
<evidence type="ECO:0000313" key="7">
    <source>
        <dbReference type="EMBL" id="OAQ67804.1"/>
    </source>
</evidence>
<evidence type="ECO:0000256" key="1">
    <source>
        <dbReference type="ARBA" id="ARBA00004141"/>
    </source>
</evidence>
<comment type="caution">
    <text evidence="7">The sequence shown here is derived from an EMBL/GenBank/DDBJ whole genome shotgun (WGS) entry which is preliminary data.</text>
</comment>
<dbReference type="KEGG" id="pchm:VFPPC_04148"/>
<feature type="transmembrane region" description="Helical" evidence="6">
    <location>
        <begin position="438"/>
        <end position="460"/>
    </location>
</feature>
<evidence type="ECO:0000256" key="2">
    <source>
        <dbReference type="ARBA" id="ARBA00022448"/>
    </source>
</evidence>
<feature type="transmembrane region" description="Helical" evidence="6">
    <location>
        <begin position="34"/>
        <end position="55"/>
    </location>
</feature>
<dbReference type="RefSeq" id="XP_018144654.1">
    <property type="nucleotide sequence ID" value="XM_018283548.1"/>
</dbReference>
<feature type="transmembrane region" description="Helical" evidence="6">
    <location>
        <begin position="227"/>
        <end position="248"/>
    </location>
</feature>
<dbReference type="Pfam" id="PF13520">
    <property type="entry name" value="AA_permease_2"/>
    <property type="match status" value="1"/>
</dbReference>
<comment type="subcellular location">
    <subcellularLocation>
        <location evidence="1">Membrane</location>
        <topology evidence="1">Multi-pass membrane protein</topology>
    </subcellularLocation>
</comment>
<evidence type="ECO:0000256" key="5">
    <source>
        <dbReference type="ARBA" id="ARBA00023136"/>
    </source>
</evidence>
<gene>
    <name evidence="7" type="ORF">VFPPC_04148</name>
</gene>
<protein>
    <submittedName>
        <fullName evidence="7">Choline transport protein</fullName>
    </submittedName>
</protein>